<reference evidence="1 2" key="1">
    <citation type="submission" date="2021-05" db="EMBL/GenBank/DDBJ databases">
        <title>Genome Assembly of Synthetic Allotetraploid Brassica napus Reveals Homoeologous Exchanges between Subgenomes.</title>
        <authorList>
            <person name="Davis J.T."/>
        </authorList>
    </citation>
    <scope>NUCLEOTIDE SEQUENCE [LARGE SCALE GENOMIC DNA]</scope>
    <source>
        <strain evidence="2">cv. Da-Ae</strain>
        <tissue evidence="1">Seedling</tissue>
    </source>
</reference>
<comment type="caution">
    <text evidence="1">The sequence shown here is derived from an EMBL/GenBank/DDBJ whole genome shotgun (WGS) entry which is preliminary data.</text>
</comment>
<name>A0ABQ7X6G7_BRANA</name>
<accession>A0ABQ7X6G7</accession>
<dbReference type="Proteomes" id="UP000824890">
    <property type="component" value="Unassembled WGS sequence"/>
</dbReference>
<evidence type="ECO:0000313" key="1">
    <source>
        <dbReference type="EMBL" id="KAH0850737.1"/>
    </source>
</evidence>
<dbReference type="EMBL" id="JAGKQM010001955">
    <property type="protein sequence ID" value="KAH0850737.1"/>
    <property type="molecule type" value="Genomic_DNA"/>
</dbReference>
<evidence type="ECO:0000313" key="2">
    <source>
        <dbReference type="Proteomes" id="UP000824890"/>
    </source>
</evidence>
<proteinExistence type="predicted"/>
<organism evidence="1 2">
    <name type="scientific">Brassica napus</name>
    <name type="common">Rape</name>
    <dbReference type="NCBI Taxonomy" id="3708"/>
    <lineage>
        <taxon>Eukaryota</taxon>
        <taxon>Viridiplantae</taxon>
        <taxon>Streptophyta</taxon>
        <taxon>Embryophyta</taxon>
        <taxon>Tracheophyta</taxon>
        <taxon>Spermatophyta</taxon>
        <taxon>Magnoliopsida</taxon>
        <taxon>eudicotyledons</taxon>
        <taxon>Gunneridae</taxon>
        <taxon>Pentapetalae</taxon>
        <taxon>rosids</taxon>
        <taxon>malvids</taxon>
        <taxon>Brassicales</taxon>
        <taxon>Brassicaceae</taxon>
        <taxon>Brassiceae</taxon>
        <taxon>Brassica</taxon>
    </lineage>
</organism>
<gene>
    <name evidence="1" type="ORF">HID58_095284</name>
</gene>
<sequence length="133" mass="15028">MCNLSISSPKCFIIDLSNNNSTCSIEEDSRRSRVITLPPIGLGSTPISPWVLWTLWTNRNKLLFENKEYTVEESVLKILKDSKAWREAQESKKCIPLPQNVDLSRHVSNPHVPQLLLVAGSSWSVYSDAAWDS</sequence>
<protein>
    <submittedName>
        <fullName evidence="1">Uncharacterized protein</fullName>
    </submittedName>
</protein>
<keyword evidence="2" id="KW-1185">Reference proteome</keyword>